<dbReference type="InterPro" id="IPR015422">
    <property type="entry name" value="PyrdxlP-dep_Trfase_small"/>
</dbReference>
<dbReference type="CDD" id="cd00616">
    <property type="entry name" value="AHBA_syn"/>
    <property type="match status" value="1"/>
</dbReference>
<dbReference type="PANTHER" id="PTHR30244">
    <property type="entry name" value="TRANSAMINASE"/>
    <property type="match status" value="1"/>
</dbReference>
<evidence type="ECO:0000256" key="1">
    <source>
        <dbReference type="ARBA" id="ARBA00022898"/>
    </source>
</evidence>
<accession>A0A2T2YNX6</accession>
<dbReference type="InterPro" id="IPR000653">
    <property type="entry name" value="DegT/StrS_aminotransferase"/>
</dbReference>
<dbReference type="GO" id="GO:0000271">
    <property type="term" value="P:polysaccharide biosynthetic process"/>
    <property type="evidence" value="ECO:0007669"/>
    <property type="project" value="TreeGrafter"/>
</dbReference>
<keyword evidence="7" id="KW-1185">Reference proteome</keyword>
<feature type="active site" description="Proton acceptor" evidence="3">
    <location>
        <position position="186"/>
    </location>
</feature>
<dbReference type="Gene3D" id="3.40.640.10">
    <property type="entry name" value="Type I PLP-dependent aspartate aminotransferase-like (Major domain)"/>
    <property type="match status" value="1"/>
</dbReference>
<dbReference type="Proteomes" id="UP000240357">
    <property type="component" value="Unassembled WGS sequence"/>
</dbReference>
<sequence length="369" mass="41253">MHVPFLSFTYQNTQIRSAIQEKSLRFLDSEKYVLGPEVTAFEKNYAAFNQTQYCIGVGNGLDALIICLETAGIKPGEEVIVPANTYIASWLAVSQVGAVPVPIEPEETTYNLDPTKIEAALTPKTKAIMPVHLYGQPCNMTALQAIADKHSLFIIEDNAQAHGARWAGQLTGSFGHINATSFYPTKNLGALGDGGAITTNHPDFNYQARLRRNYGSEIKNYNALIGRNSRLDELQAAYLNVKLPYVPTWNAARRQIAAYYFSYLNQVTKITLPAVLSAAEPVYHLFVIRTNHRDALQQYLRTHQIETAIHYPLPPHLQAAYQHLGYRKGAFPITEKLAQTCLSLPIWPGMTEETVQYVCGKIKDFFTKR</sequence>
<dbReference type="PANTHER" id="PTHR30244:SF36">
    <property type="entry name" value="3-OXO-GLUCOSE-6-PHOSPHATE:GLUTAMATE AMINOTRANSFERASE"/>
    <property type="match status" value="1"/>
</dbReference>
<evidence type="ECO:0000256" key="5">
    <source>
        <dbReference type="RuleBase" id="RU004508"/>
    </source>
</evidence>
<feature type="modified residue" description="N6-(pyridoxal phosphate)lysine" evidence="4">
    <location>
        <position position="186"/>
    </location>
</feature>
<reference evidence="6 7" key="1">
    <citation type="submission" date="2018-03" db="EMBL/GenBank/DDBJ databases">
        <title>Adhaeribacter sp. HMF7605 Genome sequencing and assembly.</title>
        <authorList>
            <person name="Kang H."/>
            <person name="Kang J."/>
            <person name="Cha I."/>
            <person name="Kim H."/>
            <person name="Joh K."/>
        </authorList>
    </citation>
    <scope>NUCLEOTIDE SEQUENCE [LARGE SCALE GENOMIC DNA]</scope>
    <source>
        <strain evidence="6 7">HMF7605</strain>
    </source>
</reference>
<proteinExistence type="inferred from homology"/>
<protein>
    <submittedName>
        <fullName evidence="6">Aminotransferase</fullName>
    </submittedName>
</protein>
<name>A0A2T2YNX6_9BACT</name>
<evidence type="ECO:0000256" key="4">
    <source>
        <dbReference type="PIRSR" id="PIRSR000390-2"/>
    </source>
</evidence>
<dbReference type="Gene3D" id="3.90.1150.10">
    <property type="entry name" value="Aspartate Aminotransferase, domain 1"/>
    <property type="match status" value="1"/>
</dbReference>
<dbReference type="EMBL" id="PYFT01000001">
    <property type="protein sequence ID" value="PSR57212.1"/>
    <property type="molecule type" value="Genomic_DNA"/>
</dbReference>
<dbReference type="GO" id="GO:0030170">
    <property type="term" value="F:pyridoxal phosphate binding"/>
    <property type="evidence" value="ECO:0007669"/>
    <property type="project" value="TreeGrafter"/>
</dbReference>
<gene>
    <name evidence="6" type="ORF">AHMF7605_07465</name>
</gene>
<dbReference type="PIRSF" id="PIRSF000390">
    <property type="entry name" value="PLP_StrS"/>
    <property type="match status" value="1"/>
</dbReference>
<comment type="caution">
    <text evidence="6">The sequence shown here is derived from an EMBL/GenBank/DDBJ whole genome shotgun (WGS) entry which is preliminary data.</text>
</comment>
<keyword evidence="1 4" id="KW-0663">Pyridoxal phosphate</keyword>
<dbReference type="InterPro" id="IPR015421">
    <property type="entry name" value="PyrdxlP-dep_Trfase_major"/>
</dbReference>
<dbReference type="AlphaFoldDB" id="A0A2T2YNX6"/>
<evidence type="ECO:0000256" key="3">
    <source>
        <dbReference type="PIRSR" id="PIRSR000390-1"/>
    </source>
</evidence>
<dbReference type="Pfam" id="PF01041">
    <property type="entry name" value="DegT_DnrJ_EryC1"/>
    <property type="match status" value="1"/>
</dbReference>
<keyword evidence="6" id="KW-0808">Transferase</keyword>
<keyword evidence="6" id="KW-0032">Aminotransferase</keyword>
<evidence type="ECO:0000313" key="7">
    <source>
        <dbReference type="Proteomes" id="UP000240357"/>
    </source>
</evidence>
<dbReference type="SUPFAM" id="SSF53383">
    <property type="entry name" value="PLP-dependent transferases"/>
    <property type="match status" value="1"/>
</dbReference>
<dbReference type="InterPro" id="IPR015424">
    <property type="entry name" value="PyrdxlP-dep_Trfase"/>
</dbReference>
<dbReference type="OrthoDB" id="9804264at2"/>
<evidence type="ECO:0000256" key="2">
    <source>
        <dbReference type="ARBA" id="ARBA00037999"/>
    </source>
</evidence>
<dbReference type="GO" id="GO:0008483">
    <property type="term" value="F:transaminase activity"/>
    <property type="evidence" value="ECO:0007669"/>
    <property type="project" value="UniProtKB-KW"/>
</dbReference>
<organism evidence="6 7">
    <name type="scientific">Adhaeribacter arboris</name>
    <dbReference type="NCBI Taxonomy" id="2072846"/>
    <lineage>
        <taxon>Bacteria</taxon>
        <taxon>Pseudomonadati</taxon>
        <taxon>Bacteroidota</taxon>
        <taxon>Cytophagia</taxon>
        <taxon>Cytophagales</taxon>
        <taxon>Hymenobacteraceae</taxon>
        <taxon>Adhaeribacter</taxon>
    </lineage>
</organism>
<evidence type="ECO:0000313" key="6">
    <source>
        <dbReference type="EMBL" id="PSR57212.1"/>
    </source>
</evidence>
<comment type="similarity">
    <text evidence="2 5">Belongs to the DegT/DnrJ/EryC1 family.</text>
</comment>